<evidence type="ECO:0000313" key="2">
    <source>
        <dbReference type="EMBL" id="KAK7434595.1"/>
    </source>
</evidence>
<sequence>MQDWAALTAPTPEQRDPCLQRAIDAYGVLELCERLAREAENAAIMVPLAKTMDAWRTRLEPPSVPATPPPSPASSVASSSSSSSSDSDIHFYRPLPRGYIPSYLQRPDEDEKAYYKRLSHTQF</sequence>
<feature type="region of interest" description="Disordered" evidence="1">
    <location>
        <begin position="57"/>
        <end position="104"/>
    </location>
</feature>
<gene>
    <name evidence="2" type="ORF">VKT23_020131</name>
</gene>
<evidence type="ECO:0000256" key="1">
    <source>
        <dbReference type="SAM" id="MobiDB-lite"/>
    </source>
</evidence>
<reference evidence="2 3" key="1">
    <citation type="submission" date="2024-01" db="EMBL/GenBank/DDBJ databases">
        <title>A draft genome for the cacao thread blight pathogen Marasmiellus scandens.</title>
        <authorList>
            <person name="Baruah I.K."/>
            <person name="Leung J."/>
            <person name="Bukari Y."/>
            <person name="Amoako-Attah I."/>
            <person name="Meinhardt L.W."/>
            <person name="Bailey B.A."/>
            <person name="Cohen S.P."/>
        </authorList>
    </citation>
    <scope>NUCLEOTIDE SEQUENCE [LARGE SCALE GENOMIC DNA]</scope>
    <source>
        <strain evidence="2 3">GH-19</strain>
    </source>
</reference>
<dbReference type="Proteomes" id="UP001498398">
    <property type="component" value="Unassembled WGS sequence"/>
</dbReference>
<organism evidence="2 3">
    <name type="scientific">Marasmiellus scandens</name>
    <dbReference type="NCBI Taxonomy" id="2682957"/>
    <lineage>
        <taxon>Eukaryota</taxon>
        <taxon>Fungi</taxon>
        <taxon>Dikarya</taxon>
        <taxon>Basidiomycota</taxon>
        <taxon>Agaricomycotina</taxon>
        <taxon>Agaricomycetes</taxon>
        <taxon>Agaricomycetidae</taxon>
        <taxon>Agaricales</taxon>
        <taxon>Marasmiineae</taxon>
        <taxon>Omphalotaceae</taxon>
        <taxon>Marasmiellus</taxon>
    </lineage>
</organism>
<comment type="caution">
    <text evidence="2">The sequence shown here is derived from an EMBL/GenBank/DDBJ whole genome shotgun (WGS) entry which is preliminary data.</text>
</comment>
<dbReference type="EMBL" id="JBANRG010000121">
    <property type="protein sequence ID" value="KAK7434595.1"/>
    <property type="molecule type" value="Genomic_DNA"/>
</dbReference>
<name>A0ABR1IJQ0_9AGAR</name>
<evidence type="ECO:0000313" key="3">
    <source>
        <dbReference type="Proteomes" id="UP001498398"/>
    </source>
</evidence>
<proteinExistence type="predicted"/>
<accession>A0ABR1IJQ0</accession>
<feature type="compositionally biased region" description="Low complexity" evidence="1">
    <location>
        <begin position="73"/>
        <end position="86"/>
    </location>
</feature>
<feature type="compositionally biased region" description="Pro residues" evidence="1">
    <location>
        <begin position="62"/>
        <end position="72"/>
    </location>
</feature>
<protein>
    <submittedName>
        <fullName evidence="2">Uncharacterized protein</fullName>
    </submittedName>
</protein>
<keyword evidence="3" id="KW-1185">Reference proteome</keyword>